<evidence type="ECO:0000256" key="4">
    <source>
        <dbReference type="ARBA" id="ARBA00022598"/>
    </source>
</evidence>
<dbReference type="GO" id="GO:0008641">
    <property type="term" value="F:ubiquitin-like modifier activating enzyme activity"/>
    <property type="evidence" value="ECO:0007669"/>
    <property type="project" value="InterPro"/>
</dbReference>
<dbReference type="FunFam" id="3.40.50.720:FF:000125">
    <property type="entry name" value="tRNA threonylcarbamoyladenosine dehydratase 2-like"/>
    <property type="match status" value="1"/>
</dbReference>
<dbReference type="STRING" id="246404.A0A507EL25"/>
<keyword evidence="4" id="KW-0436">Ligase</keyword>
<keyword evidence="9 14" id="KW-1133">Transmembrane helix</keyword>
<evidence type="ECO:0000256" key="10">
    <source>
        <dbReference type="ARBA" id="ARBA00023128"/>
    </source>
</evidence>
<dbReference type="OrthoDB" id="10265862at2759"/>
<dbReference type="InterPro" id="IPR035985">
    <property type="entry name" value="Ubiquitin-activating_enz"/>
</dbReference>
<evidence type="ECO:0000313" key="17">
    <source>
        <dbReference type="Proteomes" id="UP000320333"/>
    </source>
</evidence>
<evidence type="ECO:0000256" key="9">
    <source>
        <dbReference type="ARBA" id="ARBA00022989"/>
    </source>
</evidence>
<dbReference type="GO" id="GO:0061503">
    <property type="term" value="F:tRNA threonylcarbamoyladenosine dehydratase"/>
    <property type="evidence" value="ECO:0007669"/>
    <property type="project" value="TreeGrafter"/>
</dbReference>
<evidence type="ECO:0000256" key="12">
    <source>
        <dbReference type="ARBA" id="ARBA00060084"/>
    </source>
</evidence>
<evidence type="ECO:0000256" key="13">
    <source>
        <dbReference type="SAM" id="MobiDB-lite"/>
    </source>
</evidence>
<dbReference type="PANTHER" id="PTHR43267:SF2">
    <property type="entry name" value="TRNA THREONYLCARBAMOYLADENOSINE DEHYDRATASE 1-RELATED"/>
    <property type="match status" value="1"/>
</dbReference>
<accession>A0A507EL25</accession>
<evidence type="ECO:0000256" key="7">
    <source>
        <dbReference type="ARBA" id="ARBA00022787"/>
    </source>
</evidence>
<dbReference type="Proteomes" id="UP000320333">
    <property type="component" value="Unassembled WGS sequence"/>
</dbReference>
<comment type="subcellular location">
    <subcellularLocation>
        <location evidence="1">Mitochondrion membrane</location>
        <topology evidence="1">Multi-pass membrane protein</topology>
    </subcellularLocation>
    <subcellularLocation>
        <location evidence="2">Mitochondrion outer membrane</location>
    </subcellularLocation>
</comment>
<reference evidence="16 17" key="1">
    <citation type="journal article" date="2019" name="Sci. Rep.">
        <title>Comparative genomics of chytrid fungi reveal insights into the obligate biotrophic and pathogenic lifestyle of Synchytrium endobioticum.</title>
        <authorList>
            <person name="van de Vossenberg B.T.L.H."/>
            <person name="Warris S."/>
            <person name="Nguyen H.D.T."/>
            <person name="van Gent-Pelzer M.P.E."/>
            <person name="Joly D.L."/>
            <person name="van de Geest H.C."/>
            <person name="Bonants P.J.M."/>
            <person name="Smith D.S."/>
            <person name="Levesque C.A."/>
            <person name="van der Lee T.A.J."/>
        </authorList>
    </citation>
    <scope>NUCLEOTIDE SEQUENCE [LARGE SCALE GENOMIC DNA]</scope>
    <source>
        <strain evidence="16 17">CBS 675.73</strain>
    </source>
</reference>
<name>A0A507EL25_9FUNG</name>
<keyword evidence="8" id="KW-0067">ATP-binding</keyword>
<dbReference type="InterPro" id="IPR045886">
    <property type="entry name" value="ThiF/MoeB/HesA"/>
</dbReference>
<evidence type="ECO:0000256" key="5">
    <source>
        <dbReference type="ARBA" id="ARBA00022692"/>
    </source>
</evidence>
<evidence type="ECO:0000259" key="15">
    <source>
        <dbReference type="Pfam" id="PF00899"/>
    </source>
</evidence>
<evidence type="ECO:0000313" key="16">
    <source>
        <dbReference type="EMBL" id="TPX64502.1"/>
    </source>
</evidence>
<dbReference type="GO" id="GO:0005524">
    <property type="term" value="F:ATP binding"/>
    <property type="evidence" value="ECO:0007669"/>
    <property type="project" value="UniProtKB-KW"/>
</dbReference>
<dbReference type="GO" id="GO:0061504">
    <property type="term" value="P:cyclic threonylcarbamoyladenosine biosynthetic process"/>
    <property type="evidence" value="ECO:0007669"/>
    <property type="project" value="TreeGrafter"/>
</dbReference>
<comment type="caution">
    <text evidence="16">The sequence shown here is derived from an EMBL/GenBank/DDBJ whole genome shotgun (WGS) entry which is preliminary data.</text>
</comment>
<keyword evidence="7" id="KW-1000">Mitochondrion outer membrane</keyword>
<proteinExistence type="inferred from homology"/>
<feature type="region of interest" description="Disordered" evidence="13">
    <location>
        <begin position="488"/>
        <end position="526"/>
    </location>
</feature>
<keyword evidence="10" id="KW-0496">Mitochondrion</keyword>
<evidence type="ECO:0000256" key="6">
    <source>
        <dbReference type="ARBA" id="ARBA00022741"/>
    </source>
</evidence>
<comment type="similarity">
    <text evidence="3">Belongs to the HesA/MoeB/ThiF family.</text>
</comment>
<sequence>MNLNFSARMPQQVEWKYLAAAAIGAVSALAVVGVVQRVSKQSRVKSIKNEFKRLSEFPPMEAQKKEIPEELIREQLSRNYSFLGEEGMKSVRSSFVVIVGLGGVGSHAAHMLVRSGVQRIRIIDFDQVSLSSLNRHAVAVHADVGTSKAKCLATHFKEITPQAEVEVVVELFSIDVADRLLAGNPDYVLDCIDNLNTKIDLLKYCHDHKLKVISSMGAGAKADPSRIQIADISDTSEDPLARATRTGLKKKGVDSGIAVVYSTEKPGKVKLLPMADDKVEDADEYAALPNFRSRILPVLGTLPALFGMAMASYVICQLGNFEMEPLPIKLRRRTYDKILGIIKMNRKPEDGDLQINAQDVGYSLEEVWLGKSALSGSLDKDKVTLTRWDASKPWKVDNLICLTKKESDEHAKLDSSKFVDHYGKEFVTKVENKLQQAHDNAIDDPTEPIVWLAPWVTETERKHVFGQVPSPFTGTDMFGIRNTAVGSPAKETPAFDWKSKSNPNRPVRHPKEKWHAVGPGHSCIHG</sequence>
<keyword evidence="5 14" id="KW-0812">Transmembrane</keyword>
<dbReference type="Pfam" id="PF00899">
    <property type="entry name" value="ThiF"/>
    <property type="match status" value="1"/>
</dbReference>
<gene>
    <name evidence="16" type="ORF">CcCBS67573_g08393</name>
</gene>
<comment type="function">
    <text evidence="12">Catalyzes the ATP-dependent dehydration of threonylcarbamoyladenosine at position 37 (t(6)A37) to form cyclic t(6)A37 (ct(6)A37) in tRNAs that read codons beginning with adenine.</text>
</comment>
<keyword evidence="6" id="KW-0547">Nucleotide-binding</keyword>
<evidence type="ECO:0000256" key="11">
    <source>
        <dbReference type="ARBA" id="ARBA00023136"/>
    </source>
</evidence>
<organism evidence="16 17">
    <name type="scientific">Chytriomyces confervae</name>
    <dbReference type="NCBI Taxonomy" id="246404"/>
    <lineage>
        <taxon>Eukaryota</taxon>
        <taxon>Fungi</taxon>
        <taxon>Fungi incertae sedis</taxon>
        <taxon>Chytridiomycota</taxon>
        <taxon>Chytridiomycota incertae sedis</taxon>
        <taxon>Chytridiomycetes</taxon>
        <taxon>Chytridiales</taxon>
        <taxon>Chytriomycetaceae</taxon>
        <taxon>Chytriomyces</taxon>
    </lineage>
</organism>
<protein>
    <recommendedName>
        <fullName evidence="15">THIF-type NAD/FAD binding fold domain-containing protein</fullName>
    </recommendedName>
</protein>
<dbReference type="PANTHER" id="PTHR43267">
    <property type="entry name" value="TRNA THREONYLCARBAMOYLADENOSINE DEHYDRATASE"/>
    <property type="match status" value="1"/>
</dbReference>
<evidence type="ECO:0000256" key="14">
    <source>
        <dbReference type="SAM" id="Phobius"/>
    </source>
</evidence>
<keyword evidence="17" id="KW-1185">Reference proteome</keyword>
<evidence type="ECO:0000256" key="8">
    <source>
        <dbReference type="ARBA" id="ARBA00022840"/>
    </source>
</evidence>
<dbReference type="CDD" id="cd00755">
    <property type="entry name" value="YgdL_like"/>
    <property type="match status" value="1"/>
</dbReference>
<dbReference type="SUPFAM" id="SSF69572">
    <property type="entry name" value="Activating enzymes of the ubiquitin-like proteins"/>
    <property type="match status" value="1"/>
</dbReference>
<evidence type="ECO:0000256" key="3">
    <source>
        <dbReference type="ARBA" id="ARBA00009919"/>
    </source>
</evidence>
<dbReference type="AlphaFoldDB" id="A0A507EL25"/>
<dbReference type="GO" id="GO:0005741">
    <property type="term" value="C:mitochondrial outer membrane"/>
    <property type="evidence" value="ECO:0007669"/>
    <property type="project" value="UniProtKB-SubCell"/>
</dbReference>
<evidence type="ECO:0000256" key="1">
    <source>
        <dbReference type="ARBA" id="ARBA00004225"/>
    </source>
</evidence>
<dbReference type="InterPro" id="IPR000594">
    <property type="entry name" value="ThiF_NAD_FAD-bd"/>
</dbReference>
<evidence type="ECO:0000256" key="2">
    <source>
        <dbReference type="ARBA" id="ARBA00004294"/>
    </source>
</evidence>
<keyword evidence="11 14" id="KW-0472">Membrane</keyword>
<dbReference type="Gene3D" id="3.40.50.720">
    <property type="entry name" value="NAD(P)-binding Rossmann-like Domain"/>
    <property type="match status" value="1"/>
</dbReference>
<feature type="domain" description="THIF-type NAD/FAD binding fold" evidence="15">
    <location>
        <begin position="77"/>
        <end position="336"/>
    </location>
</feature>
<dbReference type="EMBL" id="QEAP01000543">
    <property type="protein sequence ID" value="TPX64502.1"/>
    <property type="molecule type" value="Genomic_DNA"/>
</dbReference>
<feature type="transmembrane region" description="Helical" evidence="14">
    <location>
        <begin position="15"/>
        <end position="35"/>
    </location>
</feature>